<dbReference type="SUPFAM" id="SSF52540">
    <property type="entry name" value="P-loop containing nucleoside triphosphate hydrolases"/>
    <property type="match status" value="1"/>
</dbReference>
<dbReference type="CDD" id="cd01131">
    <property type="entry name" value="PilT"/>
    <property type="match status" value="1"/>
</dbReference>
<name>A0A933I8G2_UNCT6</name>
<dbReference type="NCBIfam" id="TIGR01420">
    <property type="entry name" value="pilT_fam"/>
    <property type="match status" value="1"/>
</dbReference>
<dbReference type="InterPro" id="IPR027417">
    <property type="entry name" value="P-loop_NTPase"/>
</dbReference>
<comment type="caution">
    <text evidence="3">The sequence shown here is derived from an EMBL/GenBank/DDBJ whole genome shotgun (WGS) entry which is preliminary data.</text>
</comment>
<feature type="domain" description="AAA+ ATPase" evidence="2">
    <location>
        <begin position="130"/>
        <end position="255"/>
    </location>
</feature>
<sequence>MTNGNPELPQMDQLLEELVLREASDLHLRVGEAPIYRIGGKLIRSEFSVMLEEDTKSLLYSIMTEEQQRRYEKDLELDFAFGLPGVARFRINIFRQRGFVGAIMRVIPLKIRTLEEWKLPLILKELSLLPRGLILITGPTGSGKSTTLAAMVEHINLSRRTHVITLEDPIEFLYRDNLAIIEQREVGADTPTFASGLRHVMRQNPDVILVGEMRNYETMSLAIAAAETGHLVLATLHTTDAAQTVDRIINTYPPESQAQARVQLATVLQAVISQALLPAVGTRKLVGAFEIMLGTPAVRSVIRDGKTPQIYSLIQTGSKFGMQSLDSALKELVQKNLVTLEDALAKSSNPAELEASIGR</sequence>
<evidence type="ECO:0000256" key="1">
    <source>
        <dbReference type="ARBA" id="ARBA00006611"/>
    </source>
</evidence>
<gene>
    <name evidence="3" type="ORF">HY768_00640</name>
</gene>
<dbReference type="Gene3D" id="3.40.50.300">
    <property type="entry name" value="P-loop containing nucleotide triphosphate hydrolases"/>
    <property type="match status" value="1"/>
</dbReference>
<comment type="similarity">
    <text evidence="1">Belongs to the GSP E family.</text>
</comment>
<evidence type="ECO:0000259" key="2">
    <source>
        <dbReference type="SMART" id="SM00382"/>
    </source>
</evidence>
<dbReference type="SMART" id="SM00382">
    <property type="entry name" value="AAA"/>
    <property type="match status" value="1"/>
</dbReference>
<dbReference type="AlphaFoldDB" id="A0A933I8G2"/>
<dbReference type="GO" id="GO:0005524">
    <property type="term" value="F:ATP binding"/>
    <property type="evidence" value="ECO:0007669"/>
    <property type="project" value="InterPro"/>
</dbReference>
<dbReference type="Gene3D" id="3.30.450.90">
    <property type="match status" value="1"/>
</dbReference>
<dbReference type="GO" id="GO:0016887">
    <property type="term" value="F:ATP hydrolysis activity"/>
    <property type="evidence" value="ECO:0007669"/>
    <property type="project" value="InterPro"/>
</dbReference>
<proteinExistence type="inferred from homology"/>
<reference evidence="3" key="1">
    <citation type="submission" date="2020-07" db="EMBL/GenBank/DDBJ databases">
        <title>Huge and variable diversity of episymbiotic CPR bacteria and DPANN archaea in groundwater ecosystems.</title>
        <authorList>
            <person name="He C.Y."/>
            <person name="Keren R."/>
            <person name="Whittaker M."/>
            <person name="Farag I.F."/>
            <person name="Doudna J."/>
            <person name="Cate J.H.D."/>
            <person name="Banfield J.F."/>
        </authorList>
    </citation>
    <scope>NUCLEOTIDE SEQUENCE</scope>
    <source>
        <strain evidence="3">NC_groundwater_1520_Pr4_B-0.1um_53_5</strain>
    </source>
</reference>
<accession>A0A933I8G2</accession>
<dbReference type="InterPro" id="IPR006321">
    <property type="entry name" value="PilT/PilU"/>
</dbReference>
<evidence type="ECO:0000313" key="4">
    <source>
        <dbReference type="Proteomes" id="UP000736328"/>
    </source>
</evidence>
<dbReference type="Proteomes" id="UP000736328">
    <property type="component" value="Unassembled WGS sequence"/>
</dbReference>
<dbReference type="InterPro" id="IPR050921">
    <property type="entry name" value="T4SS_GSP_E_ATPase"/>
</dbReference>
<dbReference type="Pfam" id="PF00437">
    <property type="entry name" value="T2SSE"/>
    <property type="match status" value="1"/>
</dbReference>
<protein>
    <submittedName>
        <fullName evidence="3">Type IV pilus twitching motility protein PilT</fullName>
    </submittedName>
</protein>
<dbReference type="InterPro" id="IPR001482">
    <property type="entry name" value="T2SS/T4SS_dom"/>
</dbReference>
<evidence type="ECO:0000313" key="3">
    <source>
        <dbReference type="EMBL" id="MBI4725730.1"/>
    </source>
</evidence>
<organism evidence="3 4">
    <name type="scientific">candidate division TA06 bacterium</name>
    <dbReference type="NCBI Taxonomy" id="2250710"/>
    <lineage>
        <taxon>Bacteria</taxon>
        <taxon>Bacteria division TA06</taxon>
    </lineage>
</organism>
<dbReference type="EMBL" id="JACQXR010000008">
    <property type="protein sequence ID" value="MBI4725730.1"/>
    <property type="molecule type" value="Genomic_DNA"/>
</dbReference>
<dbReference type="PANTHER" id="PTHR30486">
    <property type="entry name" value="TWITCHING MOTILITY PROTEIN PILT"/>
    <property type="match status" value="1"/>
</dbReference>
<dbReference type="InterPro" id="IPR003593">
    <property type="entry name" value="AAA+_ATPase"/>
</dbReference>